<accession>A0A2D2D3K6</accession>
<protein>
    <submittedName>
        <fullName evidence="2">Uncharacterized protein</fullName>
    </submittedName>
</protein>
<evidence type="ECO:0000313" key="2">
    <source>
        <dbReference type="EMBL" id="ATQ69578.1"/>
    </source>
</evidence>
<name>A0A2D2D3K6_METT3</name>
<dbReference type="RefSeq" id="WP_003616122.1">
    <property type="nucleotide sequence ID" value="NZ_ADVE02000001.1"/>
</dbReference>
<dbReference type="KEGG" id="mtw:CQW49_18100"/>
<organism evidence="2 3">
    <name type="scientific">Methylosinus trichosporium (strain ATCC 35070 / NCIMB 11131 / UNIQEM 75 / OB3b)</name>
    <dbReference type="NCBI Taxonomy" id="595536"/>
    <lineage>
        <taxon>Bacteria</taxon>
        <taxon>Pseudomonadati</taxon>
        <taxon>Pseudomonadota</taxon>
        <taxon>Alphaproteobacteria</taxon>
        <taxon>Hyphomicrobiales</taxon>
        <taxon>Methylocystaceae</taxon>
        <taxon>Methylosinus</taxon>
    </lineage>
</organism>
<evidence type="ECO:0000256" key="1">
    <source>
        <dbReference type="SAM" id="SignalP"/>
    </source>
</evidence>
<feature type="chain" id="PRO_5013709489" evidence="1">
    <location>
        <begin position="28"/>
        <end position="124"/>
    </location>
</feature>
<keyword evidence="1" id="KW-0732">Signal</keyword>
<sequence length="124" mass="13309">MTNFAQPTCLAVLVALCAQIGADSASAKTRARRCVCPEKTVEKTETEQPCETRTVYRRVVERRTVYVEPAAVVAAPVYVGYPGYAYGAGYYGSYGYPYGYAYGGSGIVDAGFGAYGIGWGGWGW</sequence>
<dbReference type="EMBL" id="CP023737">
    <property type="protein sequence ID" value="ATQ69578.1"/>
    <property type="molecule type" value="Genomic_DNA"/>
</dbReference>
<gene>
    <name evidence="2" type="ORF">CQW49_18100</name>
</gene>
<proteinExistence type="predicted"/>
<keyword evidence="3" id="KW-1185">Reference proteome</keyword>
<reference evidence="3" key="1">
    <citation type="submission" date="2017-10" db="EMBL/GenBank/DDBJ databases">
        <title>Completed PacBio SMRT sequence of Methylosinus trichosporium OB3b reveals presence of a third large plasmid.</title>
        <authorList>
            <person name="Charles T.C."/>
            <person name="Lynch M.D.J."/>
            <person name="Heil J.R."/>
            <person name="Cheng J."/>
        </authorList>
    </citation>
    <scope>NUCLEOTIDE SEQUENCE [LARGE SCALE GENOMIC DNA]</scope>
    <source>
        <strain evidence="3">OB3b</strain>
    </source>
</reference>
<dbReference type="Proteomes" id="UP000230709">
    <property type="component" value="Chromosome"/>
</dbReference>
<dbReference type="AlphaFoldDB" id="A0A2D2D3K6"/>
<feature type="signal peptide" evidence="1">
    <location>
        <begin position="1"/>
        <end position="27"/>
    </location>
</feature>
<evidence type="ECO:0000313" key="3">
    <source>
        <dbReference type="Proteomes" id="UP000230709"/>
    </source>
</evidence>